<protein>
    <submittedName>
        <fullName evidence="12">Uncharacterized protein</fullName>
    </submittedName>
</protein>
<dbReference type="FunFam" id="3.30.160.60:FF:000446">
    <property type="entry name" value="Zinc finger protein"/>
    <property type="match status" value="5"/>
</dbReference>
<evidence type="ECO:0000256" key="5">
    <source>
        <dbReference type="ARBA" id="ARBA00022771"/>
    </source>
</evidence>
<dbReference type="Proteomes" id="UP001314205">
    <property type="component" value="Unassembled WGS sequence"/>
</dbReference>
<comment type="caution">
    <text evidence="12">The sequence shown here is derived from an EMBL/GenBank/DDBJ whole genome shotgun (WGS) entry which is preliminary data.</text>
</comment>
<feature type="domain" description="C2H2-type" evidence="10">
    <location>
        <begin position="486"/>
        <end position="513"/>
    </location>
</feature>
<dbReference type="GO" id="GO:0000981">
    <property type="term" value="F:DNA-binding transcription factor activity, RNA polymerase II-specific"/>
    <property type="evidence" value="ECO:0007669"/>
    <property type="project" value="TreeGrafter"/>
</dbReference>
<feature type="domain" description="C2H2-type" evidence="10">
    <location>
        <begin position="542"/>
        <end position="569"/>
    </location>
</feature>
<dbReference type="InterPro" id="IPR036236">
    <property type="entry name" value="Znf_C2H2_sf"/>
</dbReference>
<sequence length="733" mass="84942">MQPLYAKLDTPEGHKLIYKLACSRAKAAQDITRCCSVNGSNGELLYDDRAVKERWRSYFHVLLNTQHREVHPPEQLPNHGLVPPITPDEVLASLRHMENRKAVGPDEVPIEAWKALGARGVCILTNLYNRILSDRIMPDQWRLSIITPVHKGKGSVQDCGNYRGIKVMSHTMKLFERIIDARIRQECTVSDFQYGFQPGRGTMDPIFALRILMEKHREKNMPLHFLFLDLQKAFDCVPREMIWWALRSKLVPETYVEIVRDMYRNSDSIVRTAVGDTTPFPITIGVHQGSVLSPYLFSVILDELSASVQKLPQPWLLMYTDDIALVDRDKGRLTRRVHAWREALENGGLKLNVAKTEYMACNSTDLTSLRIGDDTVERTDNFRYLGSVLDASGDIDRDIKARISAAWAKWRESVNILTKKTSGASTKNILAKHISYNHKTQKNSEVEQTPVPQLMETFNCDICEFKTSQKRRILAHLNVHVTEQVYCCNNCDYKCIKKDRLQRHMKIHTGEKPFSCHICKYQCIRKSNLHSHMKIHTGEKPFSCHICKYKCITKSYLQKHMKIHTGDKPFSCHICKYKCITKSDLQKHMRIHTGDKPFSCHICKYKCITKSDLQKHMRIHTGEKPFSCHICKYQCIRKSNLHSHMKIHTGEKPFSCHICKYKCITKSYLQKHMKIHTGDKPFSCHICKYKCITKSDLQKHMRIHTGEKPFSCNICEYKCIQKSNLQRHMKTHT</sequence>
<dbReference type="Pfam" id="PF23611">
    <property type="entry name" value="zf-C2H2_16"/>
    <property type="match status" value="1"/>
</dbReference>
<dbReference type="SMART" id="SM00355">
    <property type="entry name" value="ZnF_C2H2"/>
    <property type="match status" value="10"/>
</dbReference>
<dbReference type="InterPro" id="IPR056438">
    <property type="entry name" value="Znf-C2H2_CTCF"/>
</dbReference>
<evidence type="ECO:0000256" key="6">
    <source>
        <dbReference type="ARBA" id="ARBA00022833"/>
    </source>
</evidence>
<dbReference type="Pfam" id="PF00078">
    <property type="entry name" value="RVT_1"/>
    <property type="match status" value="1"/>
</dbReference>
<dbReference type="AlphaFoldDB" id="A0AAV1L9Z4"/>
<dbReference type="PROSITE" id="PS50878">
    <property type="entry name" value="RT_POL"/>
    <property type="match status" value="1"/>
</dbReference>
<evidence type="ECO:0000313" key="12">
    <source>
        <dbReference type="EMBL" id="CAK1591854.1"/>
    </source>
</evidence>
<evidence type="ECO:0000256" key="7">
    <source>
        <dbReference type="ARBA" id="ARBA00023125"/>
    </source>
</evidence>
<keyword evidence="6" id="KW-0862">Zinc</keyword>
<keyword evidence="7" id="KW-0238">DNA-binding</keyword>
<dbReference type="PROSITE" id="PS50157">
    <property type="entry name" value="ZINC_FINGER_C2H2_2"/>
    <property type="match status" value="9"/>
</dbReference>
<proteinExistence type="inferred from homology"/>
<dbReference type="SUPFAM" id="SSF57667">
    <property type="entry name" value="beta-beta-alpha zinc fingers"/>
    <property type="match status" value="6"/>
</dbReference>
<dbReference type="InterPro" id="IPR043502">
    <property type="entry name" value="DNA/RNA_pol_sf"/>
</dbReference>
<feature type="domain" description="C2H2-type" evidence="10">
    <location>
        <begin position="570"/>
        <end position="597"/>
    </location>
</feature>
<keyword evidence="5 9" id="KW-0863">Zinc-finger</keyword>
<dbReference type="GO" id="GO:0008270">
    <property type="term" value="F:zinc ion binding"/>
    <property type="evidence" value="ECO:0007669"/>
    <property type="project" value="UniProtKB-KW"/>
</dbReference>
<dbReference type="PANTHER" id="PTHR23235:SF142">
    <property type="entry name" value="ZINC FINGER PROTEIN 384"/>
    <property type="match status" value="1"/>
</dbReference>
<evidence type="ECO:0000256" key="2">
    <source>
        <dbReference type="ARBA" id="ARBA00007746"/>
    </source>
</evidence>
<name>A0AAV1L9Z4_9NEOP</name>
<reference evidence="12 13" key="1">
    <citation type="submission" date="2023-11" db="EMBL/GenBank/DDBJ databases">
        <authorList>
            <person name="Hedman E."/>
            <person name="Englund M."/>
            <person name="Stromberg M."/>
            <person name="Nyberg Akerstrom W."/>
            <person name="Nylinder S."/>
            <person name="Jareborg N."/>
            <person name="Kallberg Y."/>
            <person name="Kronander E."/>
        </authorList>
    </citation>
    <scope>NUCLEOTIDE SEQUENCE [LARGE SCALE GENOMIC DNA]</scope>
</reference>
<dbReference type="InterPro" id="IPR000477">
    <property type="entry name" value="RT_dom"/>
</dbReference>
<feature type="domain" description="Reverse transcriptase" evidence="11">
    <location>
        <begin position="130"/>
        <end position="389"/>
    </location>
</feature>
<feature type="domain" description="C2H2-type" evidence="10">
    <location>
        <begin position="654"/>
        <end position="681"/>
    </location>
</feature>
<dbReference type="GO" id="GO:0071897">
    <property type="term" value="P:DNA biosynthetic process"/>
    <property type="evidence" value="ECO:0007669"/>
    <property type="project" value="UniProtKB-ARBA"/>
</dbReference>
<dbReference type="GO" id="GO:0005634">
    <property type="term" value="C:nucleus"/>
    <property type="evidence" value="ECO:0007669"/>
    <property type="project" value="UniProtKB-SubCell"/>
</dbReference>
<dbReference type="EMBL" id="CAVLGL010000087">
    <property type="protein sequence ID" value="CAK1591854.1"/>
    <property type="molecule type" value="Genomic_DNA"/>
</dbReference>
<evidence type="ECO:0000313" key="13">
    <source>
        <dbReference type="Proteomes" id="UP001314205"/>
    </source>
</evidence>
<dbReference type="PANTHER" id="PTHR23235">
    <property type="entry name" value="KRUEPPEL-LIKE TRANSCRIPTION FACTOR"/>
    <property type="match status" value="1"/>
</dbReference>
<accession>A0AAV1L9Z4</accession>
<dbReference type="InterPro" id="IPR013087">
    <property type="entry name" value="Znf_C2H2_type"/>
</dbReference>
<keyword evidence="8" id="KW-0539">Nucleus</keyword>
<keyword evidence="13" id="KW-1185">Reference proteome</keyword>
<dbReference type="CDD" id="cd01650">
    <property type="entry name" value="RT_nLTR_like"/>
    <property type="match status" value="1"/>
</dbReference>
<comment type="subcellular location">
    <subcellularLocation>
        <location evidence="1">Nucleus</location>
    </subcellularLocation>
</comment>
<dbReference type="InterPro" id="IPR043128">
    <property type="entry name" value="Rev_trsase/Diguanyl_cyclase"/>
</dbReference>
<feature type="domain" description="C2H2-type" evidence="10">
    <location>
        <begin position="514"/>
        <end position="541"/>
    </location>
</feature>
<evidence type="ECO:0000256" key="1">
    <source>
        <dbReference type="ARBA" id="ARBA00004123"/>
    </source>
</evidence>
<evidence type="ECO:0000256" key="3">
    <source>
        <dbReference type="ARBA" id="ARBA00022723"/>
    </source>
</evidence>
<feature type="domain" description="C2H2-type" evidence="10">
    <location>
        <begin position="710"/>
        <end position="733"/>
    </location>
</feature>
<dbReference type="FunFam" id="3.30.160.60:FF:000614">
    <property type="entry name" value="Zinc finger protein 142"/>
    <property type="match status" value="3"/>
</dbReference>
<evidence type="ECO:0000259" key="10">
    <source>
        <dbReference type="PROSITE" id="PS50157"/>
    </source>
</evidence>
<keyword evidence="4" id="KW-0677">Repeat</keyword>
<dbReference type="Gene3D" id="3.30.70.270">
    <property type="match status" value="1"/>
</dbReference>
<feature type="domain" description="C2H2-type" evidence="10">
    <location>
        <begin position="626"/>
        <end position="653"/>
    </location>
</feature>
<evidence type="ECO:0000256" key="9">
    <source>
        <dbReference type="PROSITE-ProRule" id="PRU00042"/>
    </source>
</evidence>
<dbReference type="Gene3D" id="3.30.160.60">
    <property type="entry name" value="Classic Zinc Finger"/>
    <property type="match status" value="9"/>
</dbReference>
<gene>
    <name evidence="12" type="ORF">PARMNEM_LOCUS11997</name>
</gene>
<feature type="domain" description="C2H2-type" evidence="10">
    <location>
        <begin position="598"/>
        <end position="625"/>
    </location>
</feature>
<evidence type="ECO:0000256" key="4">
    <source>
        <dbReference type="ARBA" id="ARBA00022737"/>
    </source>
</evidence>
<comment type="similarity">
    <text evidence="2">Belongs to the hunchback C2H2-type zinc-finger protein family.</text>
</comment>
<organism evidence="12 13">
    <name type="scientific">Parnassius mnemosyne</name>
    <name type="common">clouded apollo</name>
    <dbReference type="NCBI Taxonomy" id="213953"/>
    <lineage>
        <taxon>Eukaryota</taxon>
        <taxon>Metazoa</taxon>
        <taxon>Ecdysozoa</taxon>
        <taxon>Arthropoda</taxon>
        <taxon>Hexapoda</taxon>
        <taxon>Insecta</taxon>
        <taxon>Pterygota</taxon>
        <taxon>Neoptera</taxon>
        <taxon>Endopterygota</taxon>
        <taxon>Lepidoptera</taxon>
        <taxon>Glossata</taxon>
        <taxon>Ditrysia</taxon>
        <taxon>Papilionoidea</taxon>
        <taxon>Papilionidae</taxon>
        <taxon>Parnassiinae</taxon>
        <taxon>Parnassini</taxon>
        <taxon>Parnassius</taxon>
        <taxon>Driopa</taxon>
    </lineage>
</organism>
<feature type="domain" description="C2H2-type" evidence="10">
    <location>
        <begin position="682"/>
        <end position="709"/>
    </location>
</feature>
<keyword evidence="3" id="KW-0479">Metal-binding</keyword>
<dbReference type="PROSITE" id="PS00028">
    <property type="entry name" value="ZINC_FINGER_C2H2_1"/>
    <property type="match status" value="9"/>
</dbReference>
<dbReference type="SUPFAM" id="SSF56672">
    <property type="entry name" value="DNA/RNA polymerases"/>
    <property type="match status" value="1"/>
</dbReference>
<evidence type="ECO:0000259" key="11">
    <source>
        <dbReference type="PROSITE" id="PS50878"/>
    </source>
</evidence>
<dbReference type="Pfam" id="PF00096">
    <property type="entry name" value="zf-C2H2"/>
    <property type="match status" value="6"/>
</dbReference>
<evidence type="ECO:0000256" key="8">
    <source>
        <dbReference type="ARBA" id="ARBA00023242"/>
    </source>
</evidence>
<dbReference type="GO" id="GO:0000978">
    <property type="term" value="F:RNA polymerase II cis-regulatory region sequence-specific DNA binding"/>
    <property type="evidence" value="ECO:0007669"/>
    <property type="project" value="TreeGrafter"/>
</dbReference>